<dbReference type="AlphaFoldDB" id="A0A7H5A923"/>
<proteinExistence type="predicted"/>
<name>A0A7H5A923_9ENTR</name>
<dbReference type="EMBL" id="JCNZ01000008">
    <property type="protein sequence ID" value="EWF89510.1"/>
    <property type="molecule type" value="Genomic_DNA"/>
</dbReference>
<gene>
    <name evidence="1" type="ORF">L373_02005</name>
</gene>
<dbReference type="Proteomes" id="UP000020202">
    <property type="component" value="Unassembled WGS sequence"/>
</dbReference>
<evidence type="ECO:0000313" key="1">
    <source>
        <dbReference type="EMBL" id="EWF89510.1"/>
    </source>
</evidence>
<comment type="caution">
    <text evidence="1">The sequence shown here is derived from an EMBL/GenBank/DDBJ whole genome shotgun (WGS) entry which is preliminary data.</text>
</comment>
<evidence type="ECO:0000313" key="2">
    <source>
        <dbReference type="Proteomes" id="UP000020202"/>
    </source>
</evidence>
<reference evidence="1 2" key="1">
    <citation type="submission" date="2014-01" db="EMBL/GenBank/DDBJ databases">
        <title>The Genome Sequence of Klebsiella oxytoca MGH 27.</title>
        <authorList>
            <consortium name="The Broad Institute Genomics Platform"/>
            <consortium name="The Broad Institute Genome Sequencing Center for Infectious Disease"/>
            <person name="Murphy C."/>
            <person name="Cosimi L."/>
            <person name="Cerqueira G."/>
            <person name="Feldgarden M."/>
            <person name="Earl A."/>
            <person name="Hung D."/>
            <person name="Onderdonk A.B."/>
            <person name="Ferraro M.J."/>
            <person name="Hooper D."/>
            <person name="Dekker J."/>
            <person name="O'Brien T."/>
            <person name="Huang S."/>
            <person name="Quan V."/>
            <person name="Ernst C."/>
            <person name="Delaney M."/>
            <person name="DuBois A."/>
            <person name="Kim D.S."/>
            <person name="Young S.K."/>
            <person name="Zeng Q."/>
            <person name="Gargeya S."/>
            <person name="Fitzgerald M."/>
            <person name="Abouelleil A."/>
            <person name="Alvarado L."/>
            <person name="Berlin A.M."/>
            <person name="Chapman S.B."/>
            <person name="Gainer-Dewar J."/>
            <person name="Goldberg J."/>
            <person name="Gnerre S."/>
            <person name="Griggs A."/>
            <person name="Gujja S."/>
            <person name="Hansen M."/>
            <person name="Howarth C."/>
            <person name="Imamovic A."/>
            <person name="Ireland A."/>
            <person name="Larimer J."/>
            <person name="McCowan C."/>
            <person name="Murphy C."/>
            <person name="Pearson M."/>
            <person name="Poon T.W."/>
            <person name="Priest M."/>
            <person name="Roberts A."/>
            <person name="Saif S."/>
            <person name="Shea T."/>
            <person name="Sykes S."/>
            <person name="Wortman J."/>
            <person name="Nusbaum C."/>
            <person name="Birren B."/>
        </authorList>
    </citation>
    <scope>NUCLEOTIDE SEQUENCE [LARGE SCALE GENOMIC DNA]</scope>
    <source>
        <strain evidence="1 2">MGH 27</strain>
    </source>
</reference>
<protein>
    <submittedName>
        <fullName evidence="1">Uncharacterized protein</fullName>
    </submittedName>
</protein>
<organism evidence="1 2">
    <name type="scientific">Klebsiella michiganensis</name>
    <dbReference type="NCBI Taxonomy" id="1134687"/>
    <lineage>
        <taxon>Bacteria</taxon>
        <taxon>Pseudomonadati</taxon>
        <taxon>Pseudomonadota</taxon>
        <taxon>Gammaproteobacteria</taxon>
        <taxon>Enterobacterales</taxon>
        <taxon>Enterobacteriaceae</taxon>
        <taxon>Klebsiella/Raoultella group</taxon>
        <taxon>Klebsiella</taxon>
    </lineage>
</organism>
<sequence>MCIHVSSLQFTLFSGISHGIVLEMYSSLCLIPL</sequence>
<accession>A0A7H5A923</accession>